<dbReference type="EMBL" id="JANZXA010000003">
    <property type="protein sequence ID" value="MCT2399306.1"/>
    <property type="molecule type" value="Genomic_DNA"/>
</dbReference>
<proteinExistence type="predicted"/>
<accession>A0ABT2I3C6</accession>
<organism evidence="1 2">
    <name type="scientific">Novosphingobium mangrovi</name>
    <name type="common">ex Huang et al. 2023</name>
    <dbReference type="NCBI Taxonomy" id="2976432"/>
    <lineage>
        <taxon>Bacteria</taxon>
        <taxon>Pseudomonadati</taxon>
        <taxon>Pseudomonadota</taxon>
        <taxon>Alphaproteobacteria</taxon>
        <taxon>Sphingomonadales</taxon>
        <taxon>Sphingomonadaceae</taxon>
        <taxon>Novosphingobium</taxon>
    </lineage>
</organism>
<evidence type="ECO:0000313" key="2">
    <source>
        <dbReference type="Proteomes" id="UP001165583"/>
    </source>
</evidence>
<gene>
    <name evidence="1" type="ORF">NZK81_07085</name>
</gene>
<reference evidence="1" key="1">
    <citation type="submission" date="2022-09" db="EMBL/GenBank/DDBJ databases">
        <title>Novosphingobium sp. Nov., a polycyclic aromatic hydrocarbon-degrading bacterium isolated form mangrove sediments in HongKong.</title>
        <authorList>
            <person name="Hu Z."/>
        </authorList>
    </citation>
    <scope>NUCLEOTIDE SEQUENCE</scope>
    <source>
        <strain evidence="1">HK4-1</strain>
    </source>
</reference>
<keyword evidence="2" id="KW-1185">Reference proteome</keyword>
<comment type="caution">
    <text evidence="1">The sequence shown here is derived from an EMBL/GenBank/DDBJ whole genome shotgun (WGS) entry which is preliminary data.</text>
</comment>
<dbReference type="SUPFAM" id="SSF54427">
    <property type="entry name" value="NTF2-like"/>
    <property type="match status" value="1"/>
</dbReference>
<dbReference type="Gene3D" id="3.10.450.50">
    <property type="match status" value="1"/>
</dbReference>
<name>A0ABT2I3C6_9SPHN</name>
<evidence type="ECO:0000313" key="1">
    <source>
        <dbReference type="EMBL" id="MCT2399306.1"/>
    </source>
</evidence>
<sequence length="123" mass="13785">MGRQETALMVLGEIKTGAIDPARFEPDGIWWSNAGFSLSIAEFNGLLGLLHEQTEAGIAVTPGRVLEVDDTVVIEATSHAMLRNGTRYDNRYAFLFRFEDEVLSEVREYSDTAHVFQTFDLQT</sequence>
<dbReference type="InterPro" id="IPR032710">
    <property type="entry name" value="NTF2-like_dom_sf"/>
</dbReference>
<dbReference type="RefSeq" id="WP_260045292.1">
    <property type="nucleotide sequence ID" value="NZ_JANZXA010000003.1"/>
</dbReference>
<evidence type="ECO:0008006" key="3">
    <source>
        <dbReference type="Google" id="ProtNLM"/>
    </source>
</evidence>
<dbReference type="Proteomes" id="UP001165583">
    <property type="component" value="Unassembled WGS sequence"/>
</dbReference>
<protein>
    <recommendedName>
        <fullName evidence="3">SnoaL-like domain-containing protein</fullName>
    </recommendedName>
</protein>